<keyword evidence="14" id="KW-0413">Isomerase</keyword>
<dbReference type="NCBIfam" id="TIGR01389">
    <property type="entry name" value="recQ"/>
    <property type="match status" value="1"/>
</dbReference>
<dbReference type="Gene3D" id="3.40.50.300">
    <property type="entry name" value="P-loop containing nucleotide triphosphate hydrolases"/>
    <property type="match status" value="2"/>
</dbReference>
<dbReference type="SUPFAM" id="SSF47819">
    <property type="entry name" value="HRDC-like"/>
    <property type="match status" value="1"/>
</dbReference>
<dbReference type="GO" id="GO:0046872">
    <property type="term" value="F:metal ion binding"/>
    <property type="evidence" value="ECO:0007669"/>
    <property type="project" value="UniProtKB-KW"/>
</dbReference>
<dbReference type="GO" id="GO:0043138">
    <property type="term" value="F:3'-5' DNA helicase activity"/>
    <property type="evidence" value="ECO:0007669"/>
    <property type="project" value="UniProtKB-EC"/>
</dbReference>
<keyword evidence="6" id="KW-0227">DNA damage</keyword>
<dbReference type="GO" id="GO:0043590">
    <property type="term" value="C:bacterial nucleoid"/>
    <property type="evidence" value="ECO:0007669"/>
    <property type="project" value="TreeGrafter"/>
</dbReference>
<dbReference type="InterPro" id="IPR004589">
    <property type="entry name" value="DNA_helicase_ATP-dep_RecQ"/>
</dbReference>
<protein>
    <recommendedName>
        <fullName evidence="16">DNA helicase RecQ</fullName>
        <ecNumber evidence="16">5.6.2.4</ecNumber>
    </recommendedName>
</protein>
<evidence type="ECO:0000256" key="12">
    <source>
        <dbReference type="ARBA" id="ARBA00023172"/>
    </source>
</evidence>
<comment type="cofactor">
    <cofactor evidence="2">
        <name>Zn(2+)</name>
        <dbReference type="ChEBI" id="CHEBI:29105"/>
    </cofactor>
</comment>
<dbReference type="AlphaFoldDB" id="A0A1W2BVF5"/>
<dbReference type="NCBIfam" id="TIGR00614">
    <property type="entry name" value="recQ_fam"/>
    <property type="match status" value="1"/>
</dbReference>
<evidence type="ECO:0000256" key="8">
    <source>
        <dbReference type="ARBA" id="ARBA00022806"/>
    </source>
</evidence>
<evidence type="ECO:0000256" key="15">
    <source>
        <dbReference type="ARBA" id="ARBA00034617"/>
    </source>
</evidence>
<feature type="compositionally biased region" description="Low complexity" evidence="17">
    <location>
        <begin position="594"/>
        <end position="604"/>
    </location>
</feature>
<dbReference type="InterPro" id="IPR006293">
    <property type="entry name" value="DNA_helicase_ATP-dep_RecQ_bac"/>
</dbReference>
<evidence type="ECO:0000256" key="14">
    <source>
        <dbReference type="ARBA" id="ARBA00023235"/>
    </source>
</evidence>
<dbReference type="InterPro" id="IPR044876">
    <property type="entry name" value="HRDC_dom_sf"/>
</dbReference>
<dbReference type="InterPro" id="IPR010997">
    <property type="entry name" value="HRDC-like_sf"/>
</dbReference>
<dbReference type="GO" id="GO:0006281">
    <property type="term" value="P:DNA repair"/>
    <property type="evidence" value="ECO:0007669"/>
    <property type="project" value="UniProtKB-KW"/>
</dbReference>
<accession>A0A1W2BVF5</accession>
<evidence type="ECO:0000256" key="5">
    <source>
        <dbReference type="ARBA" id="ARBA00022741"/>
    </source>
</evidence>
<dbReference type="GO" id="GO:0005524">
    <property type="term" value="F:ATP binding"/>
    <property type="evidence" value="ECO:0007669"/>
    <property type="project" value="UniProtKB-KW"/>
</dbReference>
<evidence type="ECO:0000256" key="4">
    <source>
        <dbReference type="ARBA" id="ARBA00022723"/>
    </source>
</evidence>
<gene>
    <name evidence="21" type="ORF">SAMN04488500_108167</name>
</gene>
<sequence>MLETARKVLKKYYGYDEFRPGQAKVIASLLNSKDTVAIMPTGAGKSLCFQIPAMLLPGITIVVSPLISLMKDQVDALTAQGIPATFINSSLTGSEAGRRLNNMRAGRYKLVYVAPERLTADWFQSVIGQIKISMLAIDEAHCVSQWGHDFRPSYRNVSTFIANLPNRPVIGAFTATATPEVKTDIADLLALRWPQVYITGFDRPNLSFTVMRGENKQQFLLQYIKANANQSGIIYAATRKEVDGLYEMLRKKGYAAGHYHAGLSDEERMTQQEKFLYDDIRVMVATNAFGMGIDKSNVRYVVHYNMPKNMESYYQEAGRSGRDGEPGECILLFGPQDPLLQRFLIDKSVEHPERKQHELKKLQEMVDYCHTPDCLRHYILNYFGEFAAGPGCGHCGNCMADGEQVDITVDAQKVFSCIYRMKERFGISVIADVLKGSKNKKVQQLGFDQLPTYGLMAERTLQDIKTLVQRLVATGYLRLTESEYPVVKLVPESLSVLRSETQVWQKVFTERQPVADDTLFELLRVCRKRISEREGVPPFVVFADTTLREMSEHRPADLTAMRQIKGVGELKLQKYGGEFLSVITKYLAENTAAASTTSVTTTPEPVKKAASKKSSSKSEAEPSHLVTLEMYRQGSSLDEIAQTRDLTINTVQNHLVRCANEGYAVDWDRLIPVQYEELMIAKIKEIGSSQLKPLKDALPDAVSYAAIKAVLCKHFNAAGN</sequence>
<feature type="domain" description="Helicase C-terminal" evidence="20">
    <location>
        <begin position="215"/>
        <end position="367"/>
    </location>
</feature>
<keyword evidence="11" id="KW-0238">DNA-binding</keyword>
<dbReference type="Gene3D" id="1.10.10.10">
    <property type="entry name" value="Winged helix-like DNA-binding domain superfamily/Winged helix DNA-binding domain"/>
    <property type="match status" value="1"/>
</dbReference>
<dbReference type="InterPro" id="IPR036390">
    <property type="entry name" value="WH_DNA-bd_sf"/>
</dbReference>
<dbReference type="SMART" id="SM00956">
    <property type="entry name" value="RQC"/>
    <property type="match status" value="1"/>
</dbReference>
<dbReference type="RefSeq" id="WP_084575863.1">
    <property type="nucleotide sequence ID" value="NZ_CP155572.1"/>
</dbReference>
<dbReference type="InterPro" id="IPR027417">
    <property type="entry name" value="P-loop_NTPase"/>
</dbReference>
<evidence type="ECO:0000256" key="11">
    <source>
        <dbReference type="ARBA" id="ARBA00023125"/>
    </source>
</evidence>
<dbReference type="SMART" id="SM00490">
    <property type="entry name" value="HELICc"/>
    <property type="match status" value="1"/>
</dbReference>
<dbReference type="STRING" id="112901.SAMN04488500_108167"/>
<dbReference type="CDD" id="cd17920">
    <property type="entry name" value="DEXHc_RecQ"/>
    <property type="match status" value="1"/>
</dbReference>
<dbReference type="SMART" id="SM00341">
    <property type="entry name" value="HRDC"/>
    <property type="match status" value="1"/>
</dbReference>
<dbReference type="GO" id="GO:0009432">
    <property type="term" value="P:SOS response"/>
    <property type="evidence" value="ECO:0007669"/>
    <property type="project" value="UniProtKB-UniRule"/>
</dbReference>
<evidence type="ECO:0000256" key="1">
    <source>
        <dbReference type="ARBA" id="ARBA00001946"/>
    </source>
</evidence>
<dbReference type="GO" id="GO:0030894">
    <property type="term" value="C:replisome"/>
    <property type="evidence" value="ECO:0007669"/>
    <property type="project" value="TreeGrafter"/>
</dbReference>
<dbReference type="InterPro" id="IPR011545">
    <property type="entry name" value="DEAD/DEAH_box_helicase_dom"/>
</dbReference>
<dbReference type="OrthoDB" id="9763310at2"/>
<evidence type="ECO:0000256" key="3">
    <source>
        <dbReference type="ARBA" id="ARBA00005446"/>
    </source>
</evidence>
<keyword evidence="12" id="KW-0233">DNA recombination</keyword>
<dbReference type="Gene3D" id="1.10.150.80">
    <property type="entry name" value="HRDC domain"/>
    <property type="match status" value="1"/>
</dbReference>
<comment type="similarity">
    <text evidence="3">Belongs to the helicase family. RecQ subfamily.</text>
</comment>
<dbReference type="GO" id="GO:0005737">
    <property type="term" value="C:cytoplasm"/>
    <property type="evidence" value="ECO:0007669"/>
    <property type="project" value="TreeGrafter"/>
</dbReference>
<evidence type="ECO:0000256" key="7">
    <source>
        <dbReference type="ARBA" id="ARBA00022801"/>
    </source>
</evidence>
<dbReference type="Pfam" id="PF16124">
    <property type="entry name" value="RecQ_Zn_bind"/>
    <property type="match status" value="1"/>
</dbReference>
<dbReference type="FunFam" id="3.40.50.300:FF:000296">
    <property type="entry name" value="ATP-dependent DNA helicase RecQ"/>
    <property type="match status" value="1"/>
</dbReference>
<evidence type="ECO:0000256" key="16">
    <source>
        <dbReference type="NCBIfam" id="TIGR01389"/>
    </source>
</evidence>
<name>A0A1W2BVF5_9FIRM</name>
<dbReference type="PANTHER" id="PTHR13710">
    <property type="entry name" value="DNA HELICASE RECQ FAMILY MEMBER"/>
    <property type="match status" value="1"/>
</dbReference>
<proteinExistence type="inferred from homology"/>
<dbReference type="InterPro" id="IPR029491">
    <property type="entry name" value="Helicase_HTH"/>
</dbReference>
<dbReference type="InterPro" id="IPR002121">
    <property type="entry name" value="HRDC_dom"/>
</dbReference>
<evidence type="ECO:0000259" key="20">
    <source>
        <dbReference type="PROSITE" id="PS51194"/>
    </source>
</evidence>
<dbReference type="CDD" id="cd18794">
    <property type="entry name" value="SF2_C_RecQ"/>
    <property type="match status" value="1"/>
</dbReference>
<feature type="region of interest" description="Disordered" evidence="17">
    <location>
        <begin position="594"/>
        <end position="623"/>
    </location>
</feature>
<keyword evidence="22" id="KW-1185">Reference proteome</keyword>
<dbReference type="SMART" id="SM00487">
    <property type="entry name" value="DEXDc"/>
    <property type="match status" value="1"/>
</dbReference>
<feature type="domain" description="Helicase ATP-binding" evidence="19">
    <location>
        <begin position="26"/>
        <end position="195"/>
    </location>
</feature>
<evidence type="ECO:0000256" key="6">
    <source>
        <dbReference type="ARBA" id="ARBA00022763"/>
    </source>
</evidence>
<evidence type="ECO:0000256" key="17">
    <source>
        <dbReference type="SAM" id="MobiDB-lite"/>
    </source>
</evidence>
<evidence type="ECO:0000259" key="18">
    <source>
        <dbReference type="PROSITE" id="PS50967"/>
    </source>
</evidence>
<dbReference type="PROSITE" id="PS51192">
    <property type="entry name" value="HELICASE_ATP_BIND_1"/>
    <property type="match status" value="1"/>
</dbReference>
<dbReference type="Pfam" id="PF00570">
    <property type="entry name" value="HRDC"/>
    <property type="match status" value="1"/>
</dbReference>
<evidence type="ECO:0000256" key="10">
    <source>
        <dbReference type="ARBA" id="ARBA00022840"/>
    </source>
</evidence>
<evidence type="ECO:0000256" key="2">
    <source>
        <dbReference type="ARBA" id="ARBA00001947"/>
    </source>
</evidence>
<keyword evidence="7" id="KW-0378">Hydrolase</keyword>
<comment type="cofactor">
    <cofactor evidence="1">
        <name>Mg(2+)</name>
        <dbReference type="ChEBI" id="CHEBI:18420"/>
    </cofactor>
</comment>
<comment type="catalytic activity">
    <reaction evidence="15">
        <text>Couples ATP hydrolysis with the unwinding of duplex DNA by translocating in the 3'-5' direction.</text>
        <dbReference type="EC" id="5.6.2.4"/>
    </reaction>
</comment>
<feature type="domain" description="HRDC" evidence="18">
    <location>
        <begin position="513"/>
        <end position="593"/>
    </location>
</feature>
<dbReference type="InterPro" id="IPR001650">
    <property type="entry name" value="Helicase_C-like"/>
</dbReference>
<dbReference type="GO" id="GO:0003677">
    <property type="term" value="F:DNA binding"/>
    <property type="evidence" value="ECO:0007669"/>
    <property type="project" value="UniProtKB-KW"/>
</dbReference>
<dbReference type="InterPro" id="IPR018982">
    <property type="entry name" value="RQC_domain"/>
</dbReference>
<dbReference type="Pfam" id="PF09382">
    <property type="entry name" value="RQC"/>
    <property type="match status" value="1"/>
</dbReference>
<evidence type="ECO:0000313" key="22">
    <source>
        <dbReference type="Proteomes" id="UP000192738"/>
    </source>
</evidence>
<dbReference type="GO" id="GO:0006260">
    <property type="term" value="P:DNA replication"/>
    <property type="evidence" value="ECO:0007669"/>
    <property type="project" value="InterPro"/>
</dbReference>
<reference evidence="21 22" key="1">
    <citation type="submission" date="2017-04" db="EMBL/GenBank/DDBJ databases">
        <authorList>
            <person name="Afonso C.L."/>
            <person name="Miller P.J."/>
            <person name="Scott M.A."/>
            <person name="Spackman E."/>
            <person name="Goraichik I."/>
            <person name="Dimitrov K.M."/>
            <person name="Suarez D.L."/>
            <person name="Swayne D.E."/>
        </authorList>
    </citation>
    <scope>NUCLEOTIDE SEQUENCE [LARGE SCALE GENOMIC DNA]</scope>
    <source>
        <strain evidence="21 22">DSM 5090</strain>
    </source>
</reference>
<dbReference type="SUPFAM" id="SSF52540">
    <property type="entry name" value="P-loop containing nucleoside triphosphate hydrolases"/>
    <property type="match status" value="1"/>
</dbReference>
<dbReference type="Pfam" id="PF14493">
    <property type="entry name" value="HTH_40"/>
    <property type="match status" value="1"/>
</dbReference>
<dbReference type="Pfam" id="PF00270">
    <property type="entry name" value="DEAD"/>
    <property type="match status" value="1"/>
</dbReference>
<dbReference type="Proteomes" id="UP000192738">
    <property type="component" value="Unassembled WGS sequence"/>
</dbReference>
<dbReference type="PANTHER" id="PTHR13710:SF105">
    <property type="entry name" value="ATP-DEPENDENT DNA HELICASE Q1"/>
    <property type="match status" value="1"/>
</dbReference>
<evidence type="ECO:0000259" key="19">
    <source>
        <dbReference type="PROSITE" id="PS51192"/>
    </source>
</evidence>
<dbReference type="InterPro" id="IPR014001">
    <property type="entry name" value="Helicase_ATP-bd"/>
</dbReference>
<keyword evidence="8 21" id="KW-0347">Helicase</keyword>
<dbReference type="SUPFAM" id="SSF46785">
    <property type="entry name" value="Winged helix' DNA-binding domain"/>
    <property type="match status" value="1"/>
</dbReference>
<dbReference type="EC" id="5.6.2.4" evidence="16"/>
<dbReference type="GO" id="GO:0006310">
    <property type="term" value="P:DNA recombination"/>
    <property type="evidence" value="ECO:0007669"/>
    <property type="project" value="UniProtKB-UniRule"/>
</dbReference>
<keyword evidence="13" id="KW-0234">DNA repair</keyword>
<keyword evidence="9" id="KW-0862">Zinc</keyword>
<dbReference type="EMBL" id="FWXI01000008">
    <property type="protein sequence ID" value="SMC76592.1"/>
    <property type="molecule type" value="Genomic_DNA"/>
</dbReference>
<dbReference type="PROSITE" id="PS50967">
    <property type="entry name" value="HRDC"/>
    <property type="match status" value="1"/>
</dbReference>
<keyword evidence="4" id="KW-0479">Metal-binding</keyword>
<organism evidence="21 22">
    <name type="scientific">Sporomusa malonica</name>
    <dbReference type="NCBI Taxonomy" id="112901"/>
    <lineage>
        <taxon>Bacteria</taxon>
        <taxon>Bacillati</taxon>
        <taxon>Bacillota</taxon>
        <taxon>Negativicutes</taxon>
        <taxon>Selenomonadales</taxon>
        <taxon>Sporomusaceae</taxon>
        <taxon>Sporomusa</taxon>
    </lineage>
</organism>
<dbReference type="GO" id="GO:0009378">
    <property type="term" value="F:four-way junction helicase activity"/>
    <property type="evidence" value="ECO:0007669"/>
    <property type="project" value="TreeGrafter"/>
</dbReference>
<evidence type="ECO:0000256" key="9">
    <source>
        <dbReference type="ARBA" id="ARBA00022833"/>
    </source>
</evidence>
<evidence type="ECO:0000313" key="21">
    <source>
        <dbReference type="EMBL" id="SMC76592.1"/>
    </source>
</evidence>
<keyword evidence="10" id="KW-0067">ATP-binding</keyword>
<dbReference type="InterPro" id="IPR036388">
    <property type="entry name" value="WH-like_DNA-bd_sf"/>
</dbReference>
<keyword evidence="5" id="KW-0547">Nucleotide-binding</keyword>
<dbReference type="GO" id="GO:0016787">
    <property type="term" value="F:hydrolase activity"/>
    <property type="evidence" value="ECO:0007669"/>
    <property type="project" value="UniProtKB-KW"/>
</dbReference>
<evidence type="ECO:0000256" key="13">
    <source>
        <dbReference type="ARBA" id="ARBA00023204"/>
    </source>
</evidence>
<dbReference type="Pfam" id="PF00271">
    <property type="entry name" value="Helicase_C"/>
    <property type="match status" value="1"/>
</dbReference>
<dbReference type="PROSITE" id="PS51194">
    <property type="entry name" value="HELICASE_CTER"/>
    <property type="match status" value="1"/>
</dbReference>
<dbReference type="InterPro" id="IPR032284">
    <property type="entry name" value="RecQ_Zn-bd"/>
</dbReference>